<evidence type="ECO:0000313" key="2">
    <source>
        <dbReference type="EMBL" id="CAK9149575.1"/>
    </source>
</evidence>
<feature type="compositionally biased region" description="Basic and acidic residues" evidence="1">
    <location>
        <begin position="120"/>
        <end position="132"/>
    </location>
</feature>
<comment type="caution">
    <text evidence="2">The sequence shown here is derived from an EMBL/GenBank/DDBJ whole genome shotgun (WGS) entry which is preliminary data.</text>
</comment>
<accession>A0ABC8RYD2</accession>
<proteinExistence type="predicted"/>
<dbReference type="EMBL" id="CAUOFW020001898">
    <property type="protein sequence ID" value="CAK9149575.1"/>
    <property type="molecule type" value="Genomic_DNA"/>
</dbReference>
<dbReference type="AlphaFoldDB" id="A0ABC8RYD2"/>
<feature type="region of interest" description="Disordered" evidence="1">
    <location>
        <begin position="120"/>
        <end position="161"/>
    </location>
</feature>
<name>A0ABC8RYD2_9AQUA</name>
<dbReference type="Proteomes" id="UP001642360">
    <property type="component" value="Unassembled WGS sequence"/>
</dbReference>
<protein>
    <submittedName>
        <fullName evidence="2">Uncharacterized protein</fullName>
    </submittedName>
</protein>
<evidence type="ECO:0000313" key="3">
    <source>
        <dbReference type="Proteomes" id="UP001642360"/>
    </source>
</evidence>
<reference evidence="2 3" key="1">
    <citation type="submission" date="2024-02" db="EMBL/GenBank/DDBJ databases">
        <authorList>
            <person name="Vignale AGUSTIN F."/>
            <person name="Sosa J E."/>
            <person name="Modenutti C."/>
        </authorList>
    </citation>
    <scope>NUCLEOTIDE SEQUENCE [LARGE SCALE GENOMIC DNA]</scope>
</reference>
<keyword evidence="3" id="KW-1185">Reference proteome</keyword>
<sequence>MMNNGRRKGLIIPQGSQGIGWKGFRGLMKDILSGGNNTRIQEKENQSLMVVSQFRVREQGNGGWAEMHKENTPANNKGDENMLKEEVKLRKSKSEKEANEVVNVAGGAKESKQSTVPELKEWGGNRKGKEWQTVKGKGKAKNKEKQNMEGHKTNKGDGNLFNTLRGEHSGKGVLGVKENCNMHQQEEVIVIEETLNVQKEGGETTMGEVEQGVTNEESPNVLRKGEAANEVRDSTFPDNFVNQELNQGENLEGTALSLEEEVNINTQEPDGRDQDSSENKELFCALNKKCSSMGDSFLVDHNYSPVWGVMTVVDEGRGLIQRTEPPDKGYWLDKGSSLSVNNAQHTLGEDDDDSVEPDVNSLEVYSQEVENENNMGAMNLSSYQ</sequence>
<feature type="compositionally biased region" description="Basic and acidic residues" evidence="1">
    <location>
        <begin position="141"/>
        <end position="155"/>
    </location>
</feature>
<gene>
    <name evidence="2" type="ORF">ILEXP_LOCUS17632</name>
</gene>
<organism evidence="2 3">
    <name type="scientific">Ilex paraguariensis</name>
    <name type="common">yerba mate</name>
    <dbReference type="NCBI Taxonomy" id="185542"/>
    <lineage>
        <taxon>Eukaryota</taxon>
        <taxon>Viridiplantae</taxon>
        <taxon>Streptophyta</taxon>
        <taxon>Embryophyta</taxon>
        <taxon>Tracheophyta</taxon>
        <taxon>Spermatophyta</taxon>
        <taxon>Magnoliopsida</taxon>
        <taxon>eudicotyledons</taxon>
        <taxon>Gunneridae</taxon>
        <taxon>Pentapetalae</taxon>
        <taxon>asterids</taxon>
        <taxon>campanulids</taxon>
        <taxon>Aquifoliales</taxon>
        <taxon>Aquifoliaceae</taxon>
        <taxon>Ilex</taxon>
    </lineage>
</organism>
<evidence type="ECO:0000256" key="1">
    <source>
        <dbReference type="SAM" id="MobiDB-lite"/>
    </source>
</evidence>